<dbReference type="AlphaFoldDB" id="A0A1Q9DTD4"/>
<sequence length="686" mass="77390">MYEASRCDAFYKIQSQRYESRPFSLSRQSEPSRAGLTSVRCYGARRRICLHLAAARASQMLRSATAGQALASDFLRLEAQRDVLEGKQWQCLEDMENRKLVNQQRQKAYADILDRRLRVEGKQQSVTKERNLVIRTEATKLCSGRAEGEAINHIRARKERFGVEVEQMWKDWQQRVAAKIREDIDVARRDAEHCKARQQEAMEAMPDKDVPLTAVVGAAAAASAVVGAATGVALFMALKGKEKATASESPAPEIPKMKSASPDSGMMVEDQRSKKAGLAATWTKPVVIASPALEPLAKEVRKRLGEDEYPEWAGPTVNLEYFKSKDPNVKFNWKRVVGRKIVFLFDTVDQTRFFEQLSLLQALQGFAVPDGEDKGTKWKTYVNAGAYSWGRASQITVVIPWYRPCQMERTSRWHLDDAGKWINSNPEGAWLDVPNALYMARLLATPGSVPPLPGPNSSMDGMPLNPLWRPPLELLFVELHEEAPVARSVSDLGATIRMERFVPYFLKKYKAKPTYPGKNNVYVLFPDHGAYDRYAEAVEQELFLDLDHILYIKKTRVGESIGQEQKLFYDQNRTEYEKTIQFNSDKDHILIIDDFTNSGSTLFGAVELVKKYAGGKEMNVSIFVSHLVATYDPKVVEGLKDKLHKLGKQCRFYTTNSIPMTTDLLKGDEQATVIDISDFIAELVAK</sequence>
<gene>
    <name evidence="2" type="ORF">AK812_SmicGene19188</name>
</gene>
<proteinExistence type="predicted"/>
<dbReference type="Gene3D" id="3.40.50.2020">
    <property type="match status" value="1"/>
</dbReference>
<feature type="region of interest" description="Disordered" evidence="1">
    <location>
        <begin position="244"/>
        <end position="266"/>
    </location>
</feature>
<evidence type="ECO:0000313" key="2">
    <source>
        <dbReference type="EMBL" id="OLP98388.1"/>
    </source>
</evidence>
<protein>
    <recommendedName>
        <fullName evidence="4">Phosphoribosyltransferase domain-containing protein</fullName>
    </recommendedName>
</protein>
<reference evidence="2 3" key="1">
    <citation type="submission" date="2016-02" db="EMBL/GenBank/DDBJ databases">
        <title>Genome analysis of coral dinoflagellate symbionts highlights evolutionary adaptations to a symbiotic lifestyle.</title>
        <authorList>
            <person name="Aranda M."/>
            <person name="Li Y."/>
            <person name="Liew Y.J."/>
            <person name="Baumgarten S."/>
            <person name="Simakov O."/>
            <person name="Wilson M."/>
            <person name="Piel J."/>
            <person name="Ashoor H."/>
            <person name="Bougouffa S."/>
            <person name="Bajic V.B."/>
            <person name="Ryu T."/>
            <person name="Ravasi T."/>
            <person name="Bayer T."/>
            <person name="Micklem G."/>
            <person name="Kim H."/>
            <person name="Bhak J."/>
            <person name="Lajeunesse T.C."/>
            <person name="Voolstra C.R."/>
        </authorList>
    </citation>
    <scope>NUCLEOTIDE SEQUENCE [LARGE SCALE GENOMIC DNA]</scope>
    <source>
        <strain evidence="2 3">CCMP2467</strain>
    </source>
</reference>
<dbReference type="CDD" id="cd06223">
    <property type="entry name" value="PRTases_typeI"/>
    <property type="match status" value="1"/>
</dbReference>
<dbReference type="Proteomes" id="UP000186817">
    <property type="component" value="Unassembled WGS sequence"/>
</dbReference>
<keyword evidence="3" id="KW-1185">Reference proteome</keyword>
<dbReference type="OrthoDB" id="414752at2759"/>
<evidence type="ECO:0000313" key="3">
    <source>
        <dbReference type="Proteomes" id="UP000186817"/>
    </source>
</evidence>
<dbReference type="SUPFAM" id="SSF53271">
    <property type="entry name" value="PRTase-like"/>
    <property type="match status" value="1"/>
</dbReference>
<evidence type="ECO:0000256" key="1">
    <source>
        <dbReference type="SAM" id="MobiDB-lite"/>
    </source>
</evidence>
<comment type="caution">
    <text evidence="2">The sequence shown here is derived from an EMBL/GenBank/DDBJ whole genome shotgun (WGS) entry which is preliminary data.</text>
</comment>
<dbReference type="EMBL" id="LSRX01000399">
    <property type="protein sequence ID" value="OLP98388.1"/>
    <property type="molecule type" value="Genomic_DNA"/>
</dbReference>
<evidence type="ECO:0008006" key="4">
    <source>
        <dbReference type="Google" id="ProtNLM"/>
    </source>
</evidence>
<dbReference type="InterPro" id="IPR029057">
    <property type="entry name" value="PRTase-like"/>
</dbReference>
<dbReference type="InterPro" id="IPR000836">
    <property type="entry name" value="PRTase_dom"/>
</dbReference>
<name>A0A1Q9DTD4_SYMMI</name>
<accession>A0A1Q9DTD4</accession>
<organism evidence="2 3">
    <name type="scientific">Symbiodinium microadriaticum</name>
    <name type="common">Dinoflagellate</name>
    <name type="synonym">Zooxanthella microadriatica</name>
    <dbReference type="NCBI Taxonomy" id="2951"/>
    <lineage>
        <taxon>Eukaryota</taxon>
        <taxon>Sar</taxon>
        <taxon>Alveolata</taxon>
        <taxon>Dinophyceae</taxon>
        <taxon>Suessiales</taxon>
        <taxon>Symbiodiniaceae</taxon>
        <taxon>Symbiodinium</taxon>
    </lineage>
</organism>